<keyword evidence="1" id="KW-1133">Transmembrane helix</keyword>
<evidence type="ECO:0000313" key="3">
    <source>
        <dbReference type="EMBL" id="CAF9907535.1"/>
    </source>
</evidence>
<dbReference type="OrthoDB" id="3533814at2759"/>
<dbReference type="Pfam" id="PF20237">
    <property type="entry name" value="DUF6594"/>
    <property type="match status" value="1"/>
</dbReference>
<evidence type="ECO:0000256" key="1">
    <source>
        <dbReference type="SAM" id="Phobius"/>
    </source>
</evidence>
<reference evidence="3" key="1">
    <citation type="submission" date="2021-03" db="EMBL/GenBank/DDBJ databases">
        <authorList>
            <person name="Tagirdzhanova G."/>
        </authorList>
    </citation>
    <scope>NUCLEOTIDE SEQUENCE</scope>
</reference>
<dbReference type="InterPro" id="IPR046529">
    <property type="entry name" value="DUF6594"/>
</dbReference>
<proteinExistence type="predicted"/>
<sequence>MDRTGYPKLADYVALEPQLAIFKRFGALNAENLYYMQAEIASLEEELRQIIADDTKSRDRKVQKFSSSWRILQAAGGNSAQWQKRMEIRVRLKEYNEALLQCVRLQQIDPADERDLNTLNEWLWDREDGGRAFLHDDSVKGPEYDASTKDLYEEAKDLIPLAPRPGEKDAFTRFLMGPLLEFLNDKFLYRLRGNGSYSNTTLVEIADTIVTVAACLLLVISTIVLYFIHSTIARLGVVAAFIMVFAVMLKVFTKGSRIDILAAAAAFASVQVVFIGTTST</sequence>
<keyword evidence="4" id="KW-1185">Reference proteome</keyword>
<dbReference type="EMBL" id="CAJPDS010000005">
    <property type="protein sequence ID" value="CAF9907535.1"/>
    <property type="molecule type" value="Genomic_DNA"/>
</dbReference>
<comment type="caution">
    <text evidence="3">The sequence shown here is derived from an EMBL/GenBank/DDBJ whole genome shotgun (WGS) entry which is preliminary data.</text>
</comment>
<organism evidence="3 4">
    <name type="scientific">Heterodermia speciosa</name>
    <dbReference type="NCBI Taxonomy" id="116794"/>
    <lineage>
        <taxon>Eukaryota</taxon>
        <taxon>Fungi</taxon>
        <taxon>Dikarya</taxon>
        <taxon>Ascomycota</taxon>
        <taxon>Pezizomycotina</taxon>
        <taxon>Lecanoromycetes</taxon>
        <taxon>OSLEUM clade</taxon>
        <taxon>Lecanoromycetidae</taxon>
        <taxon>Caliciales</taxon>
        <taxon>Physciaceae</taxon>
        <taxon>Heterodermia</taxon>
    </lineage>
</organism>
<dbReference type="PANTHER" id="PTHR34502:SF5">
    <property type="entry name" value="DUF6594 DOMAIN-CONTAINING PROTEIN"/>
    <property type="match status" value="1"/>
</dbReference>
<dbReference type="AlphaFoldDB" id="A0A8H3I8T4"/>
<feature type="transmembrane region" description="Helical" evidence="1">
    <location>
        <begin position="258"/>
        <end position="277"/>
    </location>
</feature>
<dbReference type="PANTHER" id="PTHR34502">
    <property type="entry name" value="DUF6594 DOMAIN-CONTAINING PROTEIN-RELATED"/>
    <property type="match status" value="1"/>
</dbReference>
<feature type="domain" description="DUF6594" evidence="2">
    <location>
        <begin position="6"/>
        <end position="272"/>
    </location>
</feature>
<feature type="transmembrane region" description="Helical" evidence="1">
    <location>
        <begin position="235"/>
        <end position="252"/>
    </location>
</feature>
<gene>
    <name evidence="3" type="ORF">HETSPECPRED_007158</name>
</gene>
<evidence type="ECO:0000313" key="4">
    <source>
        <dbReference type="Proteomes" id="UP000664521"/>
    </source>
</evidence>
<dbReference type="Proteomes" id="UP000664521">
    <property type="component" value="Unassembled WGS sequence"/>
</dbReference>
<accession>A0A8H3I8T4</accession>
<name>A0A8H3I8T4_9LECA</name>
<keyword evidence="1" id="KW-0472">Membrane</keyword>
<evidence type="ECO:0000259" key="2">
    <source>
        <dbReference type="Pfam" id="PF20237"/>
    </source>
</evidence>
<keyword evidence="1" id="KW-0812">Transmembrane</keyword>
<feature type="transmembrane region" description="Helical" evidence="1">
    <location>
        <begin position="209"/>
        <end position="228"/>
    </location>
</feature>
<protein>
    <recommendedName>
        <fullName evidence="2">DUF6594 domain-containing protein</fullName>
    </recommendedName>
</protein>